<dbReference type="AlphaFoldDB" id="A0A4R2GMY2"/>
<feature type="signal peptide" evidence="3">
    <location>
        <begin position="1"/>
        <end position="22"/>
    </location>
</feature>
<dbReference type="GO" id="GO:0004553">
    <property type="term" value="F:hydrolase activity, hydrolyzing O-glycosyl compounds"/>
    <property type="evidence" value="ECO:0007669"/>
    <property type="project" value="UniProtKB-ARBA"/>
</dbReference>
<gene>
    <name evidence="5" type="ORF">EV194_101223</name>
</gene>
<dbReference type="PROSITE" id="PS51257">
    <property type="entry name" value="PROKAR_LIPOPROTEIN"/>
    <property type="match status" value="1"/>
</dbReference>
<dbReference type="Gene3D" id="2.60.120.200">
    <property type="match status" value="1"/>
</dbReference>
<dbReference type="InterPro" id="IPR013320">
    <property type="entry name" value="ConA-like_dom_sf"/>
</dbReference>
<sequence length="729" mass="81461">MMIKRFYWLLLAVLFYSTTSCQTEEGLVLHYDFSRTTGSGNVVRDASGNGYSGEVHNDAFFESLGRTGILNLGSENGFLDMGSKTGELISSLEDFTVAAYLYVDELIDLTAHGNFLWNFGNSDNLAVEQNGSMFFSARTTGYTISRRHWSGEQGAARSLTFPKGQWHHVAYVQKGNIGTIYLNGSRTAESSVTILPSVLGKTTHNYIGRSSYRGDAFLRNAKVADFRVYNRALSNEEMGRFRDLTEKLQKATIDKQLKSAAQTALPGSLANVVENLELPSVVAHGVTVRWSSSRPDVLSDEGEINRPAQGSKAASVTLTGLFTKNGQSHSEKYTVVVQPWLSERASVEKDIENIALKGNVNNLRADMALPVSGIEGTTIRWESSHREFLSDNGKLINLSPNGDGEKMVTLTAHVSKGSESKTRDFEVYVAEDEGYVAYLFSYFIGNGPGEEAIFYSISHDGYNFRALNNNRPIIAADTISARGGVRDPHILRAPDGYFYMVVTDLYVPNDGWSGNDAMVFLRSSDLVNWTYAKINIADKFEEFSNVLRVWAPQSYFDEEKGKVMVYWSMLQPGGYDIIYYAYANEDFTGLVTVPQQLLYHPDEVACIDGDIVYKDGVYHLFFKTEGAGNGIKKAVSDRLTEGYVVQEPYLQQTNDAVEGSCVYRLINTDTYILMYDVYSRGTYQFTKSTDLENFEVIDHKISMNFHPRHGTVIPITQEELNNIMARWGR</sequence>
<evidence type="ECO:0000256" key="2">
    <source>
        <dbReference type="ARBA" id="ARBA00023295"/>
    </source>
</evidence>
<dbReference type="CDD" id="cd08983">
    <property type="entry name" value="GH43_Bt3655-like"/>
    <property type="match status" value="1"/>
</dbReference>
<comment type="caution">
    <text evidence="5">The sequence shown here is derived from an EMBL/GenBank/DDBJ whole genome shotgun (WGS) entry which is preliminary data.</text>
</comment>
<dbReference type="Pfam" id="PF20578">
    <property type="entry name" value="aBig_2"/>
    <property type="match status" value="2"/>
</dbReference>
<dbReference type="SUPFAM" id="SSF49899">
    <property type="entry name" value="Concanavalin A-like lectins/glucanases"/>
    <property type="match status" value="1"/>
</dbReference>
<organism evidence="5 6">
    <name type="scientific">Natronoflexus pectinivorans</name>
    <dbReference type="NCBI Taxonomy" id="682526"/>
    <lineage>
        <taxon>Bacteria</taxon>
        <taxon>Pseudomonadati</taxon>
        <taxon>Bacteroidota</taxon>
        <taxon>Bacteroidia</taxon>
        <taxon>Marinilabiliales</taxon>
        <taxon>Marinilabiliaceae</taxon>
        <taxon>Natronoflexus</taxon>
    </lineage>
</organism>
<dbReference type="InterPro" id="IPR046780">
    <property type="entry name" value="aBig_2"/>
</dbReference>
<dbReference type="SUPFAM" id="SSF75005">
    <property type="entry name" value="Arabinanase/levansucrase/invertase"/>
    <property type="match status" value="1"/>
</dbReference>
<keyword evidence="1 5" id="KW-0378">Hydrolase</keyword>
<dbReference type="InterPro" id="IPR050727">
    <property type="entry name" value="GH43_arabinanases"/>
</dbReference>
<dbReference type="Pfam" id="PF13385">
    <property type="entry name" value="Laminin_G_3"/>
    <property type="match status" value="1"/>
</dbReference>
<feature type="chain" id="PRO_5020364293" evidence="3">
    <location>
        <begin position="23"/>
        <end position="729"/>
    </location>
</feature>
<dbReference type="GO" id="GO:0005975">
    <property type="term" value="P:carbohydrate metabolic process"/>
    <property type="evidence" value="ECO:0007669"/>
    <property type="project" value="UniProtKB-ARBA"/>
</dbReference>
<name>A0A4R2GMY2_9BACT</name>
<keyword evidence="2" id="KW-0326">Glycosidase</keyword>
<dbReference type="InterPro" id="IPR023296">
    <property type="entry name" value="Glyco_hydro_beta-prop_sf"/>
</dbReference>
<dbReference type="PANTHER" id="PTHR43301:SF3">
    <property type="entry name" value="ARABINAN ENDO-1,5-ALPHA-L-ARABINOSIDASE A-RELATED"/>
    <property type="match status" value="1"/>
</dbReference>
<dbReference type="PANTHER" id="PTHR43301">
    <property type="entry name" value="ARABINAN ENDO-1,5-ALPHA-L-ARABINOSIDASE"/>
    <property type="match status" value="1"/>
</dbReference>
<evidence type="ECO:0000313" key="5">
    <source>
        <dbReference type="EMBL" id="TCO10593.1"/>
    </source>
</evidence>
<dbReference type="OrthoDB" id="9763933at2"/>
<accession>A0A4R2GMY2</accession>
<feature type="domain" description="Atrophied bacterial Ig" evidence="4">
    <location>
        <begin position="358"/>
        <end position="431"/>
    </location>
</feature>
<dbReference type="RefSeq" id="WP_132431215.1">
    <property type="nucleotide sequence ID" value="NZ_SLWK01000001.1"/>
</dbReference>
<feature type="domain" description="Atrophied bacterial Ig" evidence="4">
    <location>
        <begin position="268"/>
        <end position="338"/>
    </location>
</feature>
<reference evidence="5 6" key="1">
    <citation type="submission" date="2019-03" db="EMBL/GenBank/DDBJ databases">
        <title>Genomic Encyclopedia of Type Strains, Phase IV (KMG-IV): sequencing the most valuable type-strain genomes for metagenomic binning, comparative biology and taxonomic classification.</title>
        <authorList>
            <person name="Goeker M."/>
        </authorList>
    </citation>
    <scope>NUCLEOTIDE SEQUENCE [LARGE SCALE GENOMIC DNA]</scope>
    <source>
        <strain evidence="5 6">DSM 24179</strain>
    </source>
</reference>
<dbReference type="Proteomes" id="UP000295221">
    <property type="component" value="Unassembled WGS sequence"/>
</dbReference>
<protein>
    <submittedName>
        <fullName evidence="5">Glycosyl hydrolase family 43</fullName>
    </submittedName>
</protein>
<dbReference type="EMBL" id="SLWK01000001">
    <property type="protein sequence ID" value="TCO10593.1"/>
    <property type="molecule type" value="Genomic_DNA"/>
</dbReference>
<evidence type="ECO:0000256" key="3">
    <source>
        <dbReference type="SAM" id="SignalP"/>
    </source>
</evidence>
<evidence type="ECO:0000313" key="6">
    <source>
        <dbReference type="Proteomes" id="UP000295221"/>
    </source>
</evidence>
<dbReference type="Gene3D" id="2.115.10.20">
    <property type="entry name" value="Glycosyl hydrolase domain, family 43"/>
    <property type="match status" value="1"/>
</dbReference>
<keyword evidence="3" id="KW-0732">Signal</keyword>
<keyword evidence="6" id="KW-1185">Reference proteome</keyword>
<evidence type="ECO:0000256" key="1">
    <source>
        <dbReference type="ARBA" id="ARBA00022801"/>
    </source>
</evidence>
<proteinExistence type="predicted"/>
<evidence type="ECO:0000259" key="4">
    <source>
        <dbReference type="Pfam" id="PF20578"/>
    </source>
</evidence>